<feature type="domain" description="Luciferase-like" evidence="2">
    <location>
        <begin position="31"/>
        <end position="319"/>
    </location>
</feature>
<dbReference type="GO" id="GO:0016705">
    <property type="term" value="F:oxidoreductase activity, acting on paired donors, with incorporation or reduction of molecular oxygen"/>
    <property type="evidence" value="ECO:0007669"/>
    <property type="project" value="InterPro"/>
</dbReference>
<protein>
    <submittedName>
        <fullName evidence="3">LLM class flavin-dependent oxidoreductase</fullName>
    </submittedName>
</protein>
<proteinExistence type="predicted"/>
<dbReference type="AlphaFoldDB" id="A0A6L9XZZ4"/>
<name>A0A6L9XZZ4_9MICO</name>
<comment type="caution">
    <text evidence="3">The sequence shown here is derived from an EMBL/GenBank/DDBJ whole genome shotgun (WGS) entry which is preliminary data.</text>
</comment>
<dbReference type="InterPro" id="IPR036661">
    <property type="entry name" value="Luciferase-like_sf"/>
</dbReference>
<dbReference type="RefSeq" id="WP_163290369.1">
    <property type="nucleotide sequence ID" value="NZ_JAAGWY010000003.1"/>
</dbReference>
<sequence length="352" mass="36987">MVTSAPHASDPLASVPLNVLDLASRPYGASNADAVHGSIRLAQEAERLGYTRFWVAEHHGMPAIASSAPAVLIAGIAAATERIRVGSGGVMLPNHAPLVVAEQFGTLRALYGDRIDLGIGRAPGTDGATAMALRRSAEGLGVEDFPQQLLDLFGFFYGGLADSNPLHTITAVPGLGDAPQIWLLGSSGYSAQVAAALGLPFAFAHHFAGENTEAALELYRSRFTPSDILDKPHSMIAVNVISDDDPEVVRAQSLPGQLSFLRMRQGAKPQPVSIEEALAHEFTPIEEEFIAARIARQAVGTPDEVEARLTSLLHSTGADELMIASGAATVDARIRSLQIVAERLGAPAAAEN</sequence>
<gene>
    <name evidence="3" type="ORF">G3T36_13600</name>
</gene>
<dbReference type="InterPro" id="IPR050766">
    <property type="entry name" value="Bact_Lucif_Oxidored"/>
</dbReference>
<dbReference type="GO" id="GO:0005829">
    <property type="term" value="C:cytosol"/>
    <property type="evidence" value="ECO:0007669"/>
    <property type="project" value="TreeGrafter"/>
</dbReference>
<evidence type="ECO:0000259" key="2">
    <source>
        <dbReference type="Pfam" id="PF00296"/>
    </source>
</evidence>
<reference evidence="3 4" key="1">
    <citation type="journal article" date="2014" name="J. Microbiol.">
        <title>Diaminobutyricibacter tongyongensis gen. nov., sp. nov. and Homoserinibacter gongjuensis gen. nov., sp. nov. belong to the family Microbacteriaceae.</title>
        <authorList>
            <person name="Kim S.J."/>
            <person name="Ahn J.H."/>
            <person name="Weon H.Y."/>
            <person name="Hamada M."/>
            <person name="Suzuki K."/>
            <person name="Kwon S.W."/>
        </authorList>
    </citation>
    <scope>NUCLEOTIDE SEQUENCE [LARGE SCALE GENOMIC DNA]</scope>
    <source>
        <strain evidence="3 4">NBRC 108724</strain>
    </source>
</reference>
<comment type="similarity">
    <text evidence="1">To bacterial alkanal monooxygenase alpha and beta chains.</text>
</comment>
<dbReference type="PANTHER" id="PTHR30137">
    <property type="entry name" value="LUCIFERASE-LIKE MONOOXYGENASE"/>
    <property type="match status" value="1"/>
</dbReference>
<dbReference type="InterPro" id="IPR019949">
    <property type="entry name" value="CmoO-like"/>
</dbReference>
<dbReference type="Gene3D" id="3.20.20.30">
    <property type="entry name" value="Luciferase-like domain"/>
    <property type="match status" value="1"/>
</dbReference>
<dbReference type="EMBL" id="JAAGWY010000003">
    <property type="protein sequence ID" value="NEN06896.1"/>
    <property type="molecule type" value="Genomic_DNA"/>
</dbReference>
<dbReference type="Proteomes" id="UP000474967">
    <property type="component" value="Unassembled WGS sequence"/>
</dbReference>
<evidence type="ECO:0000256" key="1">
    <source>
        <dbReference type="ARBA" id="ARBA00007789"/>
    </source>
</evidence>
<evidence type="ECO:0000313" key="3">
    <source>
        <dbReference type="EMBL" id="NEN06896.1"/>
    </source>
</evidence>
<evidence type="ECO:0000313" key="4">
    <source>
        <dbReference type="Proteomes" id="UP000474967"/>
    </source>
</evidence>
<accession>A0A6L9XZZ4</accession>
<dbReference type="Pfam" id="PF00296">
    <property type="entry name" value="Bac_luciferase"/>
    <property type="match status" value="1"/>
</dbReference>
<dbReference type="FunFam" id="3.20.20.30:FF:000002">
    <property type="entry name" value="LLM class flavin-dependent oxidoreductase"/>
    <property type="match status" value="1"/>
</dbReference>
<organism evidence="3 4">
    <name type="scientific">Leifsonia tongyongensis</name>
    <dbReference type="NCBI Taxonomy" id="1268043"/>
    <lineage>
        <taxon>Bacteria</taxon>
        <taxon>Bacillati</taxon>
        <taxon>Actinomycetota</taxon>
        <taxon>Actinomycetes</taxon>
        <taxon>Micrococcales</taxon>
        <taxon>Microbacteriaceae</taxon>
        <taxon>Leifsonia</taxon>
    </lineage>
</organism>
<dbReference type="PANTHER" id="PTHR30137:SF6">
    <property type="entry name" value="LUCIFERASE-LIKE MONOOXYGENASE"/>
    <property type="match status" value="1"/>
</dbReference>
<dbReference type="NCBIfam" id="TIGR03558">
    <property type="entry name" value="oxido_grp_1"/>
    <property type="match status" value="1"/>
</dbReference>
<keyword evidence="4" id="KW-1185">Reference proteome</keyword>
<dbReference type="SUPFAM" id="SSF51679">
    <property type="entry name" value="Bacterial luciferase-like"/>
    <property type="match status" value="1"/>
</dbReference>
<dbReference type="InterPro" id="IPR011251">
    <property type="entry name" value="Luciferase-like_dom"/>
</dbReference>